<dbReference type="GO" id="GO:0141152">
    <property type="term" value="F:glycerol-3-phosphate dehydrogenase (NAD+) activity"/>
    <property type="evidence" value="ECO:0007669"/>
    <property type="project" value="UniProtKB-UniRule"/>
</dbReference>
<evidence type="ECO:0000256" key="4">
    <source>
        <dbReference type="ARBA" id="ARBA00011009"/>
    </source>
</evidence>
<evidence type="ECO:0000256" key="3">
    <source>
        <dbReference type="ARBA" id="ARBA00005192"/>
    </source>
</evidence>
<protein>
    <recommendedName>
        <fullName evidence="11">Glycerol-3-phosphate dehydrogenase [NAD(+)]</fullName>
        <ecNumber evidence="11">1.1.1.8</ecNumber>
    </recommendedName>
</protein>
<dbReference type="Pfam" id="PF07479">
    <property type="entry name" value="NAD_Gly3P_dh_C"/>
    <property type="match status" value="1"/>
</dbReference>
<sequence length="1525" mass="173037">MLRESMARKSLFFSNYSQAIPAANALPSPDKFGYLLKLSGKGFLYPGSWKRKFCVLKDTDLFYYDREDSTGMEKSCGVINLQCNNICREATGKDSKKAPNVFIIGGITDKSLFDSGKYLFSADTLMDMNDWIRSIQKSLARSRAKAENDESGFAEPVKPKAVKINEELIKQQIAMEVPETAQLYNLTKYRPRGPKGRRLPKRKYFFPRSRITYLDETDSQFLRPRGLRANSLSVLETREDCFSDNSDMPNSMDIEPCSDESGRSSRQEFMYRYSSSEESLIHECLKENVIEHNVQNLRSGGNVNGKRPPPPPIKHQQEEICPTTNSELPWCREERATVDHHVCVMEPHEAVADDKKMNSMIRYINLRMSDLMNNLATVKGDMSTAQAEVGSLQCNVNNLQQGNGSATDRLDKMTSQIVNLECQLVSLLKDVESAVNKVEAIIDETEKAKSQHVLLKEECENMLTELQQTEDLYFTKKLNRTEDDDNYKQIDIFFLLSELLIDSNLHEIIQDLTENDVDHRIKSFGLRLLGLKITAASKMDETEMRSVNKLLLKLKKNIQNPTTPAVIKSSTLTMLRKLIGNEYAKDLIIKSGMISLCVTLLSDCSIFVCHEAELFLSEFLTKFLPRSDPVAVELLHQLLETFDKKNNSHFTHSIMILKRICETYFDSKIEVELFNLLLVETDEFICKKICEVLVVIQVLRKDYSKVDDILKKLTSSDLIDVALMFCSDLLARDLPFDLTEKLESYLLLTMDTLNNNQNTGKNFETLSSTLLKLNIITLSDEFQVQYIQWMCNFISQSQTEMPKLMLRILTKLSTTYHHSNLDMRNLIKHTLINIINSRMVGDAVLMKTLTIYGQLCKDFNNIENIQKSMSCLLYHPNWAVQDSVLELIGQFILDGTQESYDCVLSNKLHTTVWEKLTAENIESFIRATGLTTMSNIIRVPELWQSLCATFDESKIINQVLIFLGNDTEVVVRRAATQTVFSLYKSGLISRKWKVQLQSSMQAAVCDLDWEVKLGALRFWKEILNDLHLENHRDIRHTVTRLDHLGFCFALMNAIEDCDSTVRFEAASTLKRIEKELKKSKINYKNEKFFDVKQLKEASLEETNMADICKPLDDGVMESVLDMCDSEAVQRTIRSSELIYKSCNIVEKDVVVFGCDRFMSALLDLDLDKVEMVANANSDIYEGNLELGSAIAKIVGANAAKFDDFDNAVSMWVFEEIINERKLTEIINTDHENVKYLPGHKLPSNVIAVPDLVDTCKDADILVFVIPHQFIRRTIETLDGKIKPSAFGISLIKGVDTTPDGIQLISKIITDKLKIDMSVLMGANIAHEVANENYCETTVGSKNKEQGKLFKKLMEADYFRVVVVEDTATVEICGALKNIVACAAGFVDGMGLGDNTKAAVIRLGLMEMIKFTQSFFDGSKINTFLESCGVADLITTCYGGRNRKVSEAFVKTGKTIEELEKEMLNGQKLQGPETAKDVNLMLKGKEMLEKFPLFVAVHRICIGEIPANSFIDQIRYHPEHTTPFKL</sequence>
<dbReference type="SMART" id="SM00233">
    <property type="entry name" value="PH"/>
    <property type="match status" value="1"/>
</dbReference>
<dbReference type="EMBL" id="JH431968">
    <property type="status" value="NOT_ANNOTATED_CDS"/>
    <property type="molecule type" value="Genomic_DNA"/>
</dbReference>
<dbReference type="NCBIfam" id="TIGR03376">
    <property type="entry name" value="glycerol3P_DH"/>
    <property type="match status" value="1"/>
</dbReference>
<evidence type="ECO:0000256" key="12">
    <source>
        <dbReference type="SAM" id="Coils"/>
    </source>
</evidence>
<evidence type="ECO:0000256" key="10">
    <source>
        <dbReference type="RuleBase" id="RU000437"/>
    </source>
</evidence>
<dbReference type="Pfam" id="PF00169">
    <property type="entry name" value="PH"/>
    <property type="match status" value="1"/>
</dbReference>
<evidence type="ECO:0000256" key="13">
    <source>
        <dbReference type="SAM" id="MobiDB-lite"/>
    </source>
</evidence>
<dbReference type="InterPro" id="IPR008927">
    <property type="entry name" value="6-PGluconate_DH-like_C_sf"/>
</dbReference>
<dbReference type="PANTHER" id="PTHR11728">
    <property type="entry name" value="GLYCEROL-3-PHOSPHATE DEHYDROGENASE"/>
    <property type="match status" value="1"/>
</dbReference>
<dbReference type="GO" id="GO:0006650">
    <property type="term" value="P:glycerophospholipid metabolic process"/>
    <property type="evidence" value="ECO:0007669"/>
    <property type="project" value="UniProtKB-UniPathway"/>
</dbReference>
<feature type="domain" description="PH" evidence="14">
    <location>
        <begin position="28"/>
        <end position="140"/>
    </location>
</feature>
<keyword evidence="8 10" id="KW-0520">NAD</keyword>
<comment type="subcellular location">
    <subcellularLocation>
        <location evidence="1">Cytoplasm</location>
    </subcellularLocation>
</comment>
<dbReference type="InterPro" id="IPR006109">
    <property type="entry name" value="G3P_DH_NAD-dep_C"/>
</dbReference>
<dbReference type="EnsemblMetazoa" id="SMAR010168-RA">
    <property type="protein sequence ID" value="SMAR010168-PA"/>
    <property type="gene ID" value="SMAR010168"/>
</dbReference>
<organism evidence="15 16">
    <name type="scientific">Strigamia maritima</name>
    <name type="common">European centipede</name>
    <name type="synonym">Geophilus maritimus</name>
    <dbReference type="NCBI Taxonomy" id="126957"/>
    <lineage>
        <taxon>Eukaryota</taxon>
        <taxon>Metazoa</taxon>
        <taxon>Ecdysozoa</taxon>
        <taxon>Arthropoda</taxon>
        <taxon>Myriapoda</taxon>
        <taxon>Chilopoda</taxon>
        <taxon>Pleurostigmophora</taxon>
        <taxon>Geophilomorpha</taxon>
        <taxon>Linotaeniidae</taxon>
        <taxon>Strigamia</taxon>
    </lineage>
</organism>
<dbReference type="Gene3D" id="2.30.29.30">
    <property type="entry name" value="Pleckstrin-homology domain (PH domain)/Phosphotyrosine-binding domain (PTB)"/>
    <property type="match status" value="1"/>
</dbReference>
<dbReference type="InterPro" id="IPR011128">
    <property type="entry name" value="G3P_DH_NAD-dep_N"/>
</dbReference>
<dbReference type="SUPFAM" id="SSF48371">
    <property type="entry name" value="ARM repeat"/>
    <property type="match status" value="1"/>
</dbReference>
<dbReference type="PROSITE" id="PS00957">
    <property type="entry name" value="NAD_G3PDH"/>
    <property type="match status" value="1"/>
</dbReference>
<dbReference type="InterPro" id="IPR011993">
    <property type="entry name" value="PH-like_dom_sf"/>
</dbReference>
<name>T1J8X8_STRMM</name>
<dbReference type="FunFam" id="1.10.1040.10:FF:000004">
    <property type="entry name" value="Glycerol-3-phosphate dehydrogenase [NAD(+)]"/>
    <property type="match status" value="1"/>
</dbReference>
<dbReference type="PROSITE" id="PS50003">
    <property type="entry name" value="PH_DOMAIN"/>
    <property type="match status" value="1"/>
</dbReference>
<evidence type="ECO:0000256" key="11">
    <source>
        <dbReference type="RuleBase" id="RU361243"/>
    </source>
</evidence>
<feature type="region of interest" description="Disordered" evidence="13">
    <location>
        <begin position="243"/>
        <end position="262"/>
    </location>
</feature>
<dbReference type="InterPro" id="IPR036291">
    <property type="entry name" value="NAD(P)-bd_dom_sf"/>
</dbReference>
<dbReference type="Proteomes" id="UP000014500">
    <property type="component" value="Unassembled WGS sequence"/>
</dbReference>
<evidence type="ECO:0000256" key="5">
    <source>
        <dbReference type="ARBA" id="ARBA00011738"/>
    </source>
</evidence>
<dbReference type="GO" id="GO:0046168">
    <property type="term" value="P:glycerol-3-phosphate catabolic process"/>
    <property type="evidence" value="ECO:0007669"/>
    <property type="project" value="UniProtKB-UniRule"/>
</dbReference>
<evidence type="ECO:0000313" key="15">
    <source>
        <dbReference type="EnsemblMetazoa" id="SMAR010168-PA"/>
    </source>
</evidence>
<dbReference type="GO" id="GO:0051287">
    <property type="term" value="F:NAD binding"/>
    <property type="evidence" value="ECO:0007669"/>
    <property type="project" value="UniProtKB-UniRule"/>
</dbReference>
<dbReference type="InterPro" id="IPR001849">
    <property type="entry name" value="PH_domain"/>
</dbReference>
<evidence type="ECO:0000256" key="9">
    <source>
        <dbReference type="ARBA" id="ARBA00048683"/>
    </source>
</evidence>
<dbReference type="Gene3D" id="1.10.1040.10">
    <property type="entry name" value="N-(1-d-carboxylethyl)-l-norvaline Dehydrogenase, domain 2"/>
    <property type="match status" value="1"/>
</dbReference>
<dbReference type="STRING" id="126957.T1J8X8"/>
<dbReference type="Gene3D" id="1.25.10.10">
    <property type="entry name" value="Leucine-rich Repeat Variant"/>
    <property type="match status" value="1"/>
</dbReference>
<dbReference type="UniPathway" id="UPA00086"/>
<evidence type="ECO:0000313" key="16">
    <source>
        <dbReference type="Proteomes" id="UP000014500"/>
    </source>
</evidence>
<dbReference type="InterPro" id="IPR013328">
    <property type="entry name" value="6PGD_dom2"/>
</dbReference>
<dbReference type="SUPFAM" id="SSF48179">
    <property type="entry name" value="6-phosphogluconate dehydrogenase C-terminal domain-like"/>
    <property type="match status" value="1"/>
</dbReference>
<comment type="pathway">
    <text evidence="2">Lipid metabolism.</text>
</comment>
<dbReference type="InterPro" id="IPR011989">
    <property type="entry name" value="ARM-like"/>
</dbReference>
<comment type="catalytic activity">
    <reaction evidence="9 11">
        <text>sn-glycerol 3-phosphate + NAD(+) = dihydroxyacetone phosphate + NADH + H(+)</text>
        <dbReference type="Rhea" id="RHEA:11092"/>
        <dbReference type="ChEBI" id="CHEBI:15378"/>
        <dbReference type="ChEBI" id="CHEBI:57540"/>
        <dbReference type="ChEBI" id="CHEBI:57597"/>
        <dbReference type="ChEBI" id="CHEBI:57642"/>
        <dbReference type="ChEBI" id="CHEBI:57945"/>
        <dbReference type="EC" id="1.1.1.8"/>
    </reaction>
</comment>
<keyword evidence="7 10" id="KW-0560">Oxidoreductase</keyword>
<keyword evidence="12" id="KW-0175">Coiled coil</keyword>
<keyword evidence="6" id="KW-0963">Cytoplasm</keyword>
<comment type="similarity">
    <text evidence="4 10">Belongs to the NAD-dependent glycerol-3-phosphate dehydrogenase family.</text>
</comment>
<accession>T1J8X8</accession>
<evidence type="ECO:0000259" key="14">
    <source>
        <dbReference type="PROSITE" id="PS50003"/>
    </source>
</evidence>
<evidence type="ECO:0000256" key="2">
    <source>
        <dbReference type="ARBA" id="ARBA00005189"/>
    </source>
</evidence>
<comment type="subunit">
    <text evidence="5">Homodimer.</text>
</comment>
<evidence type="ECO:0000256" key="7">
    <source>
        <dbReference type="ARBA" id="ARBA00023002"/>
    </source>
</evidence>
<evidence type="ECO:0000256" key="8">
    <source>
        <dbReference type="ARBA" id="ARBA00023027"/>
    </source>
</evidence>
<dbReference type="FunFam" id="3.40.50.720:FF:000088">
    <property type="entry name" value="Glycerol-3-phosphate dehydrogenase [NAD(+)]"/>
    <property type="match status" value="1"/>
</dbReference>
<feature type="coiled-coil region" evidence="12">
    <location>
        <begin position="410"/>
        <end position="472"/>
    </location>
</feature>
<comment type="pathway">
    <text evidence="3">Phospholipid metabolism; alpha-glycerophosphate cycle.</text>
</comment>
<dbReference type="HOGENOM" id="CLU_247560_0_0_1"/>
<dbReference type="SUPFAM" id="SSF50729">
    <property type="entry name" value="PH domain-like"/>
    <property type="match status" value="1"/>
</dbReference>
<dbReference type="eggNOG" id="KOG2711">
    <property type="taxonomic scope" value="Eukaryota"/>
</dbReference>
<feature type="region of interest" description="Disordered" evidence="13">
    <location>
        <begin position="297"/>
        <end position="318"/>
    </location>
</feature>
<dbReference type="InterPro" id="IPR006168">
    <property type="entry name" value="G3P_DH_NAD-dep"/>
</dbReference>
<dbReference type="GO" id="GO:0042803">
    <property type="term" value="F:protein homodimerization activity"/>
    <property type="evidence" value="ECO:0007669"/>
    <property type="project" value="InterPro"/>
</dbReference>
<evidence type="ECO:0000256" key="1">
    <source>
        <dbReference type="ARBA" id="ARBA00004496"/>
    </source>
</evidence>
<dbReference type="EC" id="1.1.1.8" evidence="11"/>
<proteinExistence type="inferred from homology"/>
<dbReference type="GO" id="GO:0005829">
    <property type="term" value="C:cytosol"/>
    <property type="evidence" value="ECO:0007669"/>
    <property type="project" value="TreeGrafter"/>
</dbReference>
<dbReference type="Pfam" id="PF01210">
    <property type="entry name" value="NAD_Gly3P_dh_N"/>
    <property type="match status" value="1"/>
</dbReference>
<dbReference type="InterPro" id="IPR016024">
    <property type="entry name" value="ARM-type_fold"/>
</dbReference>
<dbReference type="InterPro" id="IPR017751">
    <property type="entry name" value="G3P_DH_NAD-dep_euk"/>
</dbReference>
<dbReference type="GO" id="GO:0005975">
    <property type="term" value="P:carbohydrate metabolic process"/>
    <property type="evidence" value="ECO:0007669"/>
    <property type="project" value="InterPro"/>
</dbReference>
<dbReference type="SUPFAM" id="SSF51735">
    <property type="entry name" value="NAD(P)-binding Rossmann-fold domains"/>
    <property type="match status" value="1"/>
</dbReference>
<dbReference type="PRINTS" id="PR00077">
    <property type="entry name" value="GPDHDRGNASE"/>
</dbReference>
<evidence type="ECO:0000256" key="6">
    <source>
        <dbReference type="ARBA" id="ARBA00022490"/>
    </source>
</evidence>
<reference evidence="16" key="1">
    <citation type="submission" date="2011-05" db="EMBL/GenBank/DDBJ databases">
        <authorList>
            <person name="Richards S.R."/>
            <person name="Qu J."/>
            <person name="Jiang H."/>
            <person name="Jhangiani S.N."/>
            <person name="Agravi P."/>
            <person name="Goodspeed R."/>
            <person name="Gross S."/>
            <person name="Mandapat C."/>
            <person name="Jackson L."/>
            <person name="Mathew T."/>
            <person name="Pu L."/>
            <person name="Thornton R."/>
            <person name="Saada N."/>
            <person name="Wilczek-Boney K.B."/>
            <person name="Lee S."/>
            <person name="Kovar C."/>
            <person name="Wu Y."/>
            <person name="Scherer S.E."/>
            <person name="Worley K.C."/>
            <person name="Muzny D.M."/>
            <person name="Gibbs R."/>
        </authorList>
    </citation>
    <scope>NUCLEOTIDE SEQUENCE</scope>
    <source>
        <strain evidence="16">Brora</strain>
    </source>
</reference>
<keyword evidence="16" id="KW-1185">Reference proteome</keyword>
<reference evidence="15" key="2">
    <citation type="submission" date="2015-02" db="UniProtKB">
        <authorList>
            <consortium name="EnsemblMetazoa"/>
        </authorList>
    </citation>
    <scope>IDENTIFICATION</scope>
</reference>
<dbReference type="Gene3D" id="3.40.50.720">
    <property type="entry name" value="NAD(P)-binding Rossmann-like Domain"/>
    <property type="match status" value="1"/>
</dbReference>
<dbReference type="PANTHER" id="PTHR11728:SF8">
    <property type="entry name" value="GLYCEROL-3-PHOSPHATE DEHYDROGENASE [NAD(+)]-RELATED"/>
    <property type="match status" value="1"/>
</dbReference>